<sequence length="403" mass="43610">MSPLKMLIILLVQGSALGVNLTCSRSDVTSGSDQPPHYIGAVAADSATCSEIGCNILAKGGSAVDAAIATLLCTPLVHPQSMGLGGGSVFTVLDKDDRVKVFNAKETVPRILDKDLLKYCDKKPSPIQEAARWIGVPGELRAYERLHDQYGKLQWKELFEPVISLAEEGGKLMLEDLRGYRVEKSEAWMVPFGEYEMFFPPPPAGGALVSFILNVMEGKEINLHHDPLFYNQSSSLNHPGTSHVSVIAQDGTAVSVTSSINEPFGSMIYSPKTGIILNNQLQDFCHNGKEQKLSPGERPPSSMTPAILKSKSKTPKKILVIGGSGGTKITPAVTLSLINHLWLGMNLEKAISAPVLWLGSNNSLNVEEGFNLTVIEELKTLNHSISDEEITFYNTVNAILKEG</sequence>
<dbReference type="GO" id="GO:1901750">
    <property type="term" value="P:leukotriene D4 biosynthetic process"/>
    <property type="evidence" value="ECO:0007669"/>
    <property type="project" value="TreeGrafter"/>
</dbReference>
<dbReference type="OrthoDB" id="1081007at2759"/>
<dbReference type="GO" id="GO:0006751">
    <property type="term" value="P:glutathione catabolic process"/>
    <property type="evidence" value="ECO:0007669"/>
    <property type="project" value="InterPro"/>
</dbReference>
<dbReference type="Proteomes" id="UP000504632">
    <property type="component" value="Chromosome 3"/>
</dbReference>
<evidence type="ECO:0000313" key="4">
    <source>
        <dbReference type="RefSeq" id="XP_030623959.1"/>
    </source>
</evidence>
<dbReference type="InterPro" id="IPR029055">
    <property type="entry name" value="Ntn_hydrolases_N"/>
</dbReference>
<dbReference type="GO" id="GO:0036374">
    <property type="term" value="F:glutathione hydrolase activity"/>
    <property type="evidence" value="ECO:0007669"/>
    <property type="project" value="InterPro"/>
</dbReference>
<dbReference type="GO" id="GO:0006954">
    <property type="term" value="P:inflammatory response"/>
    <property type="evidence" value="ECO:0007669"/>
    <property type="project" value="TreeGrafter"/>
</dbReference>
<dbReference type="Gene3D" id="3.60.20.40">
    <property type="match status" value="1"/>
</dbReference>
<comment type="similarity">
    <text evidence="1">Belongs to the gamma-glutamyltransferase family.</text>
</comment>
<dbReference type="InterPro" id="IPR000101">
    <property type="entry name" value="GGT_peptidase"/>
</dbReference>
<gene>
    <name evidence="4" type="primary">LOC115807229</name>
</gene>
<dbReference type="InParanoid" id="A0A6J2UV47"/>
<dbReference type="AlphaFoldDB" id="A0A6J2UV47"/>
<evidence type="ECO:0000313" key="3">
    <source>
        <dbReference type="Proteomes" id="UP000504632"/>
    </source>
</evidence>
<accession>A0A6J2UV47</accession>
<dbReference type="SUPFAM" id="SSF56235">
    <property type="entry name" value="N-terminal nucleophile aminohydrolases (Ntn hydrolases)"/>
    <property type="match status" value="1"/>
</dbReference>
<dbReference type="Pfam" id="PF01019">
    <property type="entry name" value="G_glu_transpept"/>
    <property type="match status" value="2"/>
</dbReference>
<dbReference type="PANTHER" id="PTHR11686">
    <property type="entry name" value="GAMMA GLUTAMYL TRANSPEPTIDASE"/>
    <property type="match status" value="1"/>
</dbReference>
<evidence type="ECO:0000256" key="2">
    <source>
        <dbReference type="SAM" id="SignalP"/>
    </source>
</evidence>
<protein>
    <submittedName>
        <fullName evidence="4">Glutathione hydrolase 5 proenzyme-like</fullName>
    </submittedName>
</protein>
<dbReference type="GO" id="GO:0005886">
    <property type="term" value="C:plasma membrane"/>
    <property type="evidence" value="ECO:0007669"/>
    <property type="project" value="TreeGrafter"/>
</dbReference>
<keyword evidence="2" id="KW-0732">Signal</keyword>
<feature type="chain" id="PRO_5026807594" evidence="2">
    <location>
        <begin position="19"/>
        <end position="403"/>
    </location>
</feature>
<dbReference type="PRINTS" id="PR01210">
    <property type="entry name" value="GGTRANSPTASE"/>
</dbReference>
<proteinExistence type="inferred from homology"/>
<dbReference type="GeneID" id="115807229"/>
<dbReference type="RefSeq" id="XP_030623959.1">
    <property type="nucleotide sequence ID" value="XM_030768099.1"/>
</dbReference>
<evidence type="ECO:0000256" key="1">
    <source>
        <dbReference type="ARBA" id="ARBA00009381"/>
    </source>
</evidence>
<reference evidence="4" key="1">
    <citation type="submission" date="2025-08" db="UniProtKB">
        <authorList>
            <consortium name="RefSeq"/>
        </authorList>
    </citation>
    <scope>IDENTIFICATION</scope>
</reference>
<dbReference type="PANTHER" id="PTHR11686:SF19">
    <property type="entry name" value="GLUTATHIONE HYDROLASE 5 PROENZYME"/>
    <property type="match status" value="1"/>
</dbReference>
<keyword evidence="3" id="KW-1185">Reference proteome</keyword>
<feature type="signal peptide" evidence="2">
    <location>
        <begin position="1"/>
        <end position="18"/>
    </location>
</feature>
<dbReference type="GO" id="GO:0002951">
    <property type="term" value="F:leukotriene-C(4) hydrolase"/>
    <property type="evidence" value="ECO:0007669"/>
    <property type="project" value="TreeGrafter"/>
</dbReference>
<organism evidence="3 4">
    <name type="scientific">Chanos chanos</name>
    <name type="common">Milkfish</name>
    <name type="synonym">Mugil chanos</name>
    <dbReference type="NCBI Taxonomy" id="29144"/>
    <lineage>
        <taxon>Eukaryota</taxon>
        <taxon>Metazoa</taxon>
        <taxon>Chordata</taxon>
        <taxon>Craniata</taxon>
        <taxon>Vertebrata</taxon>
        <taxon>Euteleostomi</taxon>
        <taxon>Actinopterygii</taxon>
        <taxon>Neopterygii</taxon>
        <taxon>Teleostei</taxon>
        <taxon>Ostariophysi</taxon>
        <taxon>Gonorynchiformes</taxon>
        <taxon>Chanidae</taxon>
        <taxon>Chanos</taxon>
    </lineage>
</organism>
<dbReference type="InterPro" id="IPR043137">
    <property type="entry name" value="GGT_ssub_C"/>
</dbReference>
<name>A0A6J2UV47_CHACN</name>